<reference evidence="2" key="1">
    <citation type="submission" date="2014-09" db="EMBL/GenBank/DDBJ databases">
        <authorList>
            <person name="Gomez-Valero L."/>
        </authorList>
    </citation>
    <scope>NUCLEOTIDE SEQUENCE [LARGE SCALE GENOMIC DNA]</scope>
    <source>
        <strain evidence="2">ATCC700992</strain>
    </source>
</reference>
<dbReference type="AlphaFoldDB" id="A0A098G2L3"/>
<dbReference type="STRING" id="1212491.LFA_0777"/>
<dbReference type="KEGG" id="lfa:LFA_0777"/>
<gene>
    <name evidence="1" type="ORF">LFA_0777</name>
</gene>
<evidence type="ECO:0000313" key="1">
    <source>
        <dbReference type="EMBL" id="CEG56226.1"/>
    </source>
</evidence>
<dbReference type="Proteomes" id="UP000032430">
    <property type="component" value="Chromosome I"/>
</dbReference>
<dbReference type="EMBL" id="LN614827">
    <property type="protein sequence ID" value="CEG56226.1"/>
    <property type="molecule type" value="Genomic_DNA"/>
</dbReference>
<protein>
    <submittedName>
        <fullName evidence="1">Uncharacterized protein</fullName>
    </submittedName>
</protein>
<name>A0A098G2L3_9GAMM</name>
<keyword evidence="2" id="KW-1185">Reference proteome</keyword>
<dbReference type="HOGENOM" id="CLU_2260247_0_0_6"/>
<accession>A0A098G2L3</accession>
<sequence length="103" mass="11517">MQYALVATPKYLLCVDLITKKATPIEIGRGEYYGISWFPNQEQLILSHSALDNSTLIDVASYAQSEVGYISAGKCSIGSWLYQCRKKDKQTFSFSTSSNRMCS</sequence>
<organism evidence="1 2">
    <name type="scientific">Legionella fallonii LLAP-10</name>
    <dbReference type="NCBI Taxonomy" id="1212491"/>
    <lineage>
        <taxon>Bacteria</taxon>
        <taxon>Pseudomonadati</taxon>
        <taxon>Pseudomonadota</taxon>
        <taxon>Gammaproteobacteria</taxon>
        <taxon>Legionellales</taxon>
        <taxon>Legionellaceae</taxon>
        <taxon>Legionella</taxon>
    </lineage>
</organism>
<evidence type="ECO:0000313" key="2">
    <source>
        <dbReference type="Proteomes" id="UP000032430"/>
    </source>
</evidence>
<proteinExistence type="predicted"/>